<sequence length="500" mass="55182">MTGRGFFEQDNDKQMVVGNMKEQLVIGLDIGTTSAKAVLFRTDGSVVKEVEEELETMYLSGKRAEQDPAEVDRKTRKALAALMEGVEQTRIISGGFSAAMHSLIFVDGDGEAISNASIWSDAGSLESMGSIPMKEEIYARTGTPIHPMTPLVKLHHHKKRRTDMFRRAEGVVSLKEYIIHNWFGDDLIDYSMASATGMYNLKEGKWDEKALEVAGISERMLNRVSSPRTRLSPFKAGVAEEIGISETIPFYLGACDGQLANLGDGAIRPGEAAISAGTSGAIRQFAHSPYVDDSRETFTYAFEKDSFIIGGPTNNGGIVLQWLKNVMNFDGSPDEFTELAEEIAPGAEGVLFIPHVNGERAPVWDPEATGSFHHLGMRHGQAHFVRACLEGIAFNLYHIGHSVERISGRPEKIRMNGGLAKSRVFVKILADVFGQDIELSITHHSAAWGAAWVSLFGSGKVGSYEEIREYTPVGEIIRFNEENHRTYQEVFKKYRQLTGE</sequence>
<evidence type="ECO:0000259" key="5">
    <source>
        <dbReference type="Pfam" id="PF02782"/>
    </source>
</evidence>
<dbReference type="PIRSF" id="PIRSF000538">
    <property type="entry name" value="GlpK"/>
    <property type="match status" value="1"/>
</dbReference>
<dbReference type="Proteomes" id="UP000198647">
    <property type="component" value="Unassembled WGS sequence"/>
</dbReference>
<protein>
    <submittedName>
        <fullName evidence="6">Gluconokinase</fullName>
    </submittedName>
</protein>
<gene>
    <name evidence="6" type="ORF">SAMN04488081_0333</name>
</gene>
<dbReference type="InterPro" id="IPR050406">
    <property type="entry name" value="FGGY_Carb_Kinase"/>
</dbReference>
<dbReference type="CDD" id="cd07770">
    <property type="entry name" value="ASKHA_NBD_FGGY_GntK"/>
    <property type="match status" value="1"/>
</dbReference>
<dbReference type="SUPFAM" id="SSF53067">
    <property type="entry name" value="Actin-like ATPase domain"/>
    <property type="match status" value="2"/>
</dbReference>
<dbReference type="PANTHER" id="PTHR43095">
    <property type="entry name" value="SUGAR KINASE"/>
    <property type="match status" value="1"/>
</dbReference>
<accession>A0A1H3B704</accession>
<dbReference type="Gene3D" id="3.30.420.40">
    <property type="match status" value="2"/>
</dbReference>
<dbReference type="EMBL" id="FNOS01000001">
    <property type="protein sequence ID" value="SDX37810.1"/>
    <property type="molecule type" value="Genomic_DNA"/>
</dbReference>
<name>A0A1H3B704_9BACI</name>
<evidence type="ECO:0000256" key="1">
    <source>
        <dbReference type="ARBA" id="ARBA00009156"/>
    </source>
</evidence>
<organism evidence="6 7">
    <name type="scientific">Salimicrobium album</name>
    <dbReference type="NCBI Taxonomy" id="50717"/>
    <lineage>
        <taxon>Bacteria</taxon>
        <taxon>Bacillati</taxon>
        <taxon>Bacillota</taxon>
        <taxon>Bacilli</taxon>
        <taxon>Bacillales</taxon>
        <taxon>Bacillaceae</taxon>
        <taxon>Salimicrobium</taxon>
    </lineage>
</organism>
<evidence type="ECO:0000256" key="3">
    <source>
        <dbReference type="ARBA" id="ARBA00022777"/>
    </source>
</evidence>
<dbReference type="InterPro" id="IPR018484">
    <property type="entry name" value="FGGY_N"/>
</dbReference>
<evidence type="ECO:0000259" key="4">
    <source>
        <dbReference type="Pfam" id="PF00370"/>
    </source>
</evidence>
<dbReference type="InterPro" id="IPR018485">
    <property type="entry name" value="FGGY_C"/>
</dbReference>
<keyword evidence="2" id="KW-0808">Transferase</keyword>
<reference evidence="6 7" key="1">
    <citation type="submission" date="2016-10" db="EMBL/GenBank/DDBJ databases">
        <authorList>
            <person name="Varghese N."/>
            <person name="Submissions S."/>
        </authorList>
    </citation>
    <scope>NUCLEOTIDE SEQUENCE [LARGE SCALE GENOMIC DNA]</scope>
    <source>
        <strain evidence="6 7">DSM 20748</strain>
    </source>
</reference>
<feature type="domain" description="Carbohydrate kinase FGGY N-terminal" evidence="4">
    <location>
        <begin position="25"/>
        <end position="263"/>
    </location>
</feature>
<dbReference type="Pfam" id="PF02782">
    <property type="entry name" value="FGGY_C"/>
    <property type="match status" value="1"/>
</dbReference>
<dbReference type="PANTHER" id="PTHR43095:SF2">
    <property type="entry name" value="GLUCONOKINASE"/>
    <property type="match status" value="1"/>
</dbReference>
<evidence type="ECO:0000256" key="2">
    <source>
        <dbReference type="ARBA" id="ARBA00022679"/>
    </source>
</evidence>
<evidence type="ECO:0000313" key="6">
    <source>
        <dbReference type="EMBL" id="SDX37810.1"/>
    </source>
</evidence>
<dbReference type="Pfam" id="PF00370">
    <property type="entry name" value="FGGY_N"/>
    <property type="match status" value="1"/>
</dbReference>
<keyword evidence="7" id="KW-1185">Reference proteome</keyword>
<comment type="similarity">
    <text evidence="1">Belongs to the FGGY kinase family.</text>
</comment>
<keyword evidence="3" id="KW-0418">Kinase</keyword>
<dbReference type="InterPro" id="IPR043129">
    <property type="entry name" value="ATPase_NBD"/>
</dbReference>
<feature type="domain" description="Carbohydrate kinase FGGY C-terminal" evidence="5">
    <location>
        <begin position="272"/>
        <end position="453"/>
    </location>
</feature>
<comment type="caution">
    <text evidence="6">The sequence shown here is derived from an EMBL/GenBank/DDBJ whole genome shotgun (WGS) entry which is preliminary data.</text>
</comment>
<proteinExistence type="inferred from homology"/>
<dbReference type="InterPro" id="IPR000577">
    <property type="entry name" value="Carb_kinase_FGGY"/>
</dbReference>
<evidence type="ECO:0000313" key="7">
    <source>
        <dbReference type="Proteomes" id="UP000198647"/>
    </source>
</evidence>